<dbReference type="EMBL" id="ML991825">
    <property type="protein sequence ID" value="KAF2231600.1"/>
    <property type="molecule type" value="Genomic_DNA"/>
</dbReference>
<evidence type="ECO:0000256" key="1">
    <source>
        <dbReference type="SAM" id="Coils"/>
    </source>
</evidence>
<dbReference type="Pfam" id="PF01145">
    <property type="entry name" value="Band_7"/>
    <property type="match status" value="1"/>
</dbReference>
<evidence type="ECO:0000313" key="4">
    <source>
        <dbReference type="Proteomes" id="UP000800092"/>
    </source>
</evidence>
<dbReference type="InterPro" id="IPR036013">
    <property type="entry name" value="Band_7/SPFH_dom_sf"/>
</dbReference>
<feature type="coiled-coil region" evidence="1">
    <location>
        <begin position="369"/>
        <end position="431"/>
    </location>
</feature>
<protein>
    <recommendedName>
        <fullName evidence="2">Band 7 domain-containing protein</fullName>
    </recommendedName>
</protein>
<proteinExistence type="predicted"/>
<accession>A0A6A6H1L5</accession>
<reference evidence="3" key="1">
    <citation type="journal article" date="2020" name="Stud. Mycol.">
        <title>101 Dothideomycetes genomes: a test case for predicting lifestyles and emergence of pathogens.</title>
        <authorList>
            <person name="Haridas S."/>
            <person name="Albert R."/>
            <person name="Binder M."/>
            <person name="Bloem J."/>
            <person name="Labutti K."/>
            <person name="Salamov A."/>
            <person name="Andreopoulos B."/>
            <person name="Baker S."/>
            <person name="Barry K."/>
            <person name="Bills G."/>
            <person name="Bluhm B."/>
            <person name="Cannon C."/>
            <person name="Castanera R."/>
            <person name="Culley D."/>
            <person name="Daum C."/>
            <person name="Ezra D."/>
            <person name="Gonzalez J."/>
            <person name="Henrissat B."/>
            <person name="Kuo A."/>
            <person name="Liang C."/>
            <person name="Lipzen A."/>
            <person name="Lutzoni F."/>
            <person name="Magnuson J."/>
            <person name="Mondo S."/>
            <person name="Nolan M."/>
            <person name="Ohm R."/>
            <person name="Pangilinan J."/>
            <person name="Park H.-J."/>
            <person name="Ramirez L."/>
            <person name="Alfaro M."/>
            <person name="Sun H."/>
            <person name="Tritt A."/>
            <person name="Yoshinaga Y."/>
            <person name="Zwiers L.-H."/>
            <person name="Turgeon B."/>
            <person name="Goodwin S."/>
            <person name="Spatafora J."/>
            <person name="Crous P."/>
            <person name="Grigoriev I."/>
        </authorList>
    </citation>
    <scope>NUCLEOTIDE SEQUENCE</scope>
    <source>
        <strain evidence="3">Tuck. ex Michener</strain>
    </source>
</reference>
<feature type="non-terminal residue" evidence="3">
    <location>
        <position position="1"/>
    </location>
</feature>
<keyword evidence="4" id="KW-1185">Reference proteome</keyword>
<gene>
    <name evidence="3" type="ORF">EV356DRAFT_416396</name>
</gene>
<evidence type="ECO:0000259" key="2">
    <source>
        <dbReference type="Pfam" id="PF01145"/>
    </source>
</evidence>
<dbReference type="Gene3D" id="3.30.479.30">
    <property type="entry name" value="Band 7 domain"/>
    <property type="match status" value="1"/>
</dbReference>
<evidence type="ECO:0000313" key="3">
    <source>
        <dbReference type="EMBL" id="KAF2231600.1"/>
    </source>
</evidence>
<dbReference type="SUPFAM" id="SSF117892">
    <property type="entry name" value="Band 7/SPFH domain"/>
    <property type="match status" value="1"/>
</dbReference>
<sequence length="490" mass="54468">LLDAFLRLDHNMQRGKIGHLISRKRSHAWGGREINVGQLGILSYKGRPIVVTKPGNYWNWSWTHSWLGPNLDLTAVNEVNGLTFAQVGQSEAMVCLDPQNQVFIVRNGGFAAYGSNGTYKVVEIVDTLNLGEEYAIRESDTDNDGSTRVLGYKKEIRHRVSVGSNQKHVTIATFFNVPAQNTVVIQNAGHLKAFGAGQHVITNPRCTFRGFFTFGERQKAFRTQPAYTLEGVPVVLHVNLRYRVVNAIELTKSYESAFQALKNPAQSAVNAVVSRLSYQQFMRAKNIGGDIPDVEHMSWLEAFKSECLRSLAEHALEYGVQVLAFDVLDRRLEGKLGDDLEDQAESVLKNQMQATQISLQNKIKTETERGRLEVANVRAQQQLKEADAEAEKLRRIAQAQADSNKIETEQKVRATEQLAEAEQKRIMLEGQGYASVTSPHGQRMQLEKVEKEKFGSLPEKATVFVGQGQGDAGVTDGYKFAKGMSMGGVA</sequence>
<dbReference type="OrthoDB" id="6738456at2759"/>
<organism evidence="3 4">
    <name type="scientific">Viridothelium virens</name>
    <name type="common">Speckled blister lichen</name>
    <name type="synonym">Trypethelium virens</name>
    <dbReference type="NCBI Taxonomy" id="1048519"/>
    <lineage>
        <taxon>Eukaryota</taxon>
        <taxon>Fungi</taxon>
        <taxon>Dikarya</taxon>
        <taxon>Ascomycota</taxon>
        <taxon>Pezizomycotina</taxon>
        <taxon>Dothideomycetes</taxon>
        <taxon>Dothideomycetes incertae sedis</taxon>
        <taxon>Trypetheliales</taxon>
        <taxon>Trypetheliaceae</taxon>
        <taxon>Viridothelium</taxon>
    </lineage>
</organism>
<keyword evidence="1" id="KW-0175">Coiled coil</keyword>
<feature type="domain" description="Band 7" evidence="2">
    <location>
        <begin position="177"/>
        <end position="351"/>
    </location>
</feature>
<name>A0A6A6H1L5_VIRVR</name>
<dbReference type="InterPro" id="IPR001107">
    <property type="entry name" value="Band_7"/>
</dbReference>
<feature type="non-terminal residue" evidence="3">
    <location>
        <position position="490"/>
    </location>
</feature>
<dbReference type="AlphaFoldDB" id="A0A6A6H1L5"/>
<dbReference type="Proteomes" id="UP000800092">
    <property type="component" value="Unassembled WGS sequence"/>
</dbReference>